<dbReference type="EMBL" id="OU503046">
    <property type="protein sequence ID" value="CAI9770957.1"/>
    <property type="molecule type" value="Genomic_DNA"/>
</dbReference>
<organism evidence="2 3">
    <name type="scientific">Fraxinus pennsylvanica</name>
    <dbReference type="NCBI Taxonomy" id="56036"/>
    <lineage>
        <taxon>Eukaryota</taxon>
        <taxon>Viridiplantae</taxon>
        <taxon>Streptophyta</taxon>
        <taxon>Embryophyta</taxon>
        <taxon>Tracheophyta</taxon>
        <taxon>Spermatophyta</taxon>
        <taxon>Magnoliopsida</taxon>
        <taxon>eudicotyledons</taxon>
        <taxon>Gunneridae</taxon>
        <taxon>Pentapetalae</taxon>
        <taxon>asterids</taxon>
        <taxon>lamiids</taxon>
        <taxon>Lamiales</taxon>
        <taxon>Oleaceae</taxon>
        <taxon>Oleeae</taxon>
        <taxon>Fraxinus</taxon>
    </lineage>
</organism>
<feature type="region of interest" description="Disordered" evidence="1">
    <location>
        <begin position="150"/>
        <end position="200"/>
    </location>
</feature>
<evidence type="ECO:0000313" key="3">
    <source>
        <dbReference type="Proteomes" id="UP000834106"/>
    </source>
</evidence>
<name>A0AAD1ZJI3_9LAMI</name>
<proteinExistence type="predicted"/>
<keyword evidence="3" id="KW-1185">Reference proteome</keyword>
<protein>
    <submittedName>
        <fullName evidence="2">Uncharacterized protein</fullName>
    </submittedName>
</protein>
<dbReference type="AlphaFoldDB" id="A0AAD1ZJI3"/>
<gene>
    <name evidence="2" type="ORF">FPE_LOCUS18387</name>
</gene>
<accession>A0AAD1ZJI3</accession>
<evidence type="ECO:0000256" key="1">
    <source>
        <dbReference type="SAM" id="MobiDB-lite"/>
    </source>
</evidence>
<evidence type="ECO:0000313" key="2">
    <source>
        <dbReference type="EMBL" id="CAI9770957.1"/>
    </source>
</evidence>
<dbReference type="Proteomes" id="UP000834106">
    <property type="component" value="Chromosome 11"/>
</dbReference>
<reference evidence="2" key="1">
    <citation type="submission" date="2023-05" db="EMBL/GenBank/DDBJ databases">
        <authorList>
            <person name="Huff M."/>
        </authorList>
    </citation>
    <scope>NUCLEOTIDE SEQUENCE</scope>
</reference>
<sequence>MNVRSKTLELWVPLYQDLLHRMTMKLLSDVMVLMVDGRNLCELGNSLLILEAYNLHSAGDMYCVWLSLTQMISGSTFSYSRSHDFVLNPVPNWIIAKGLSPPYIIPEEIYRKRELGIRNERGIKKIKIKIPSTKFASTSEPADKMPKVVLIPDHSSPKDQASHAPRKTLIQGDESSGDQGPKDQGNVIGVSVGKERGVLR</sequence>